<accession>A0A139LMN8</accession>
<evidence type="ECO:0000256" key="4">
    <source>
        <dbReference type="ARBA" id="ARBA00023136"/>
    </source>
</evidence>
<comment type="similarity">
    <text evidence="2">Belongs to the SusD family.</text>
</comment>
<keyword evidence="4" id="KW-0472">Membrane</keyword>
<evidence type="ECO:0000256" key="1">
    <source>
        <dbReference type="ARBA" id="ARBA00004442"/>
    </source>
</evidence>
<dbReference type="PATRIC" id="fig|329854.7.peg.1600"/>
<dbReference type="InterPro" id="IPR033985">
    <property type="entry name" value="SusD-like_N"/>
</dbReference>
<dbReference type="Gene3D" id="1.25.40.390">
    <property type="match status" value="1"/>
</dbReference>
<dbReference type="EMBL" id="LTDF01000064">
    <property type="protein sequence ID" value="KXT52734.1"/>
    <property type="molecule type" value="Genomic_DNA"/>
</dbReference>
<dbReference type="GO" id="GO:0009279">
    <property type="term" value="C:cell outer membrane"/>
    <property type="evidence" value="ECO:0007669"/>
    <property type="project" value="UniProtKB-SubCell"/>
</dbReference>
<dbReference type="PROSITE" id="PS51257">
    <property type="entry name" value="PROKAR_LIPOPROTEIN"/>
    <property type="match status" value="1"/>
</dbReference>
<evidence type="ECO:0000256" key="5">
    <source>
        <dbReference type="ARBA" id="ARBA00023237"/>
    </source>
</evidence>
<keyword evidence="5" id="KW-0998">Cell outer membrane</keyword>
<name>A0A139LMN8_9BACE</name>
<evidence type="ECO:0000256" key="2">
    <source>
        <dbReference type="ARBA" id="ARBA00006275"/>
    </source>
</evidence>
<dbReference type="Proteomes" id="UP000070319">
    <property type="component" value="Unassembled WGS sequence"/>
</dbReference>
<proteinExistence type="inferred from homology"/>
<evidence type="ECO:0000256" key="6">
    <source>
        <dbReference type="SAM" id="SignalP"/>
    </source>
</evidence>
<keyword evidence="3 6" id="KW-0732">Signal</keyword>
<dbReference type="Pfam" id="PF14322">
    <property type="entry name" value="SusD-like_3"/>
    <property type="match status" value="1"/>
</dbReference>
<protein>
    <submittedName>
        <fullName evidence="9">SusD family protein</fullName>
    </submittedName>
</protein>
<dbReference type="SUPFAM" id="SSF48452">
    <property type="entry name" value="TPR-like"/>
    <property type="match status" value="1"/>
</dbReference>
<reference evidence="9 10" key="1">
    <citation type="submission" date="2016-02" db="EMBL/GenBank/DDBJ databases">
        <authorList>
            <person name="Wen L."/>
            <person name="He K."/>
            <person name="Yang H."/>
        </authorList>
    </citation>
    <scope>NUCLEOTIDE SEQUENCE [LARGE SCALE GENOMIC DNA]</scope>
    <source>
        <strain evidence="9 10">KLE1704</strain>
    </source>
</reference>
<evidence type="ECO:0000259" key="7">
    <source>
        <dbReference type="Pfam" id="PF07980"/>
    </source>
</evidence>
<evidence type="ECO:0000259" key="8">
    <source>
        <dbReference type="Pfam" id="PF14322"/>
    </source>
</evidence>
<feature type="chain" id="PRO_5007487430" evidence="6">
    <location>
        <begin position="36"/>
        <end position="680"/>
    </location>
</feature>
<feature type="signal peptide" evidence="6">
    <location>
        <begin position="1"/>
        <end position="35"/>
    </location>
</feature>
<evidence type="ECO:0000313" key="9">
    <source>
        <dbReference type="EMBL" id="KXT52734.1"/>
    </source>
</evidence>
<comment type="caution">
    <text evidence="9">The sequence shown here is derived from an EMBL/GenBank/DDBJ whole genome shotgun (WGS) entry which is preliminary data.</text>
</comment>
<organism evidence="9">
    <name type="scientific">Bacteroides intestinalis</name>
    <dbReference type="NCBI Taxonomy" id="329854"/>
    <lineage>
        <taxon>Bacteria</taxon>
        <taxon>Pseudomonadati</taxon>
        <taxon>Bacteroidota</taxon>
        <taxon>Bacteroidia</taxon>
        <taxon>Bacteroidales</taxon>
        <taxon>Bacteroidaceae</taxon>
        <taxon>Bacteroides</taxon>
    </lineage>
</organism>
<evidence type="ECO:0000256" key="3">
    <source>
        <dbReference type="ARBA" id="ARBA00022729"/>
    </source>
</evidence>
<dbReference type="AlphaFoldDB" id="A0A139LMN8"/>
<dbReference type="Pfam" id="PF07980">
    <property type="entry name" value="SusD_RagB"/>
    <property type="match status" value="1"/>
</dbReference>
<feature type="domain" description="SusD-like N-terminal" evidence="8">
    <location>
        <begin position="109"/>
        <end position="232"/>
    </location>
</feature>
<dbReference type="InterPro" id="IPR011990">
    <property type="entry name" value="TPR-like_helical_dom_sf"/>
</dbReference>
<gene>
    <name evidence="9" type="ORF">HMPREF2531_01570</name>
</gene>
<comment type="subcellular location">
    <subcellularLocation>
        <location evidence="1">Cell outer membrane</location>
    </subcellularLocation>
</comment>
<evidence type="ECO:0000313" key="10">
    <source>
        <dbReference type="Proteomes" id="UP000070319"/>
    </source>
</evidence>
<dbReference type="InterPro" id="IPR012944">
    <property type="entry name" value="SusD_RagB_dom"/>
</dbReference>
<feature type="domain" description="RagB/SusD" evidence="7">
    <location>
        <begin position="349"/>
        <end position="581"/>
    </location>
</feature>
<sequence>MKILMLKLKKTLMKNHLIYTLSGMLFLLTSCDAFLNQEPLDQLAPDEYMTTETNVASYANDQYQMLPTHGTYGYGTFESDQHTDNMAAMQPSTLYAPGYWRVGQSDGTWYFGNIYRCNYFLENVLPAYEANTITGNRENIRHYIGEIYFFRAFDYFERLRTVGDFPIITKTYPNESGILTEISKRSPRNEVARFILSDLNTAIEMLKEQSPDGTKNRVTRDCAILLKSRVALYEASWLKNFKGTAFVPGGPGWAGANKEYNAGYTFPSGSIDNEINFFFDEAIAASQIIADKHTLTTNTGYFAQNPEDTENPYFSMFCSTDMDKYDEVLLWKRYDWAQGVANEVCEYACTGNHGVGTTKSMVDAFILKNGEPIYASPMWADENNSYWGDNNMEHITKNRDTRADIFIKKPGQRNLHTPPQGTVAAGREYETKPDITAATVTDKYNTGYAIRKGLNPDGKYTANTQSNVGSIVFRAAEAYLNYIEAYYERYGTLNDVAEEYWRTIRRRAGVNEDFQKTIRLTDMAKEAETDWGAYSAGQVIDATRYNIRRERRCELMAEGLRSMDLHRWRAMDQMITKPYHILGMNLWQEMYNWDWYKDGSGNSILKEGENVSSRNFSTYLAPYHITANNIAYNGYRWHMAHYLDPIAIEHFLVTSQGGDLNSSPIYQNPGWPMIGGGTPE</sequence>